<feature type="compositionally biased region" description="Low complexity" evidence="1">
    <location>
        <begin position="159"/>
        <end position="177"/>
    </location>
</feature>
<gene>
    <name evidence="2" type="ORF">B0X71_15555</name>
</gene>
<dbReference type="Pfam" id="PF09826">
    <property type="entry name" value="Beta_propel"/>
    <property type="match status" value="1"/>
</dbReference>
<evidence type="ECO:0000313" key="2">
    <source>
        <dbReference type="EMBL" id="AQQ54377.1"/>
    </source>
</evidence>
<organism evidence="2 3">
    <name type="scientific">Planococcus lenghuensis</name>
    <dbReference type="NCBI Taxonomy" id="2213202"/>
    <lineage>
        <taxon>Bacteria</taxon>
        <taxon>Bacillati</taxon>
        <taxon>Bacillota</taxon>
        <taxon>Bacilli</taxon>
        <taxon>Bacillales</taxon>
        <taxon>Caryophanaceae</taxon>
        <taxon>Planococcus</taxon>
    </lineage>
</organism>
<evidence type="ECO:0000313" key="3">
    <source>
        <dbReference type="Proteomes" id="UP000188184"/>
    </source>
</evidence>
<dbReference type="InterPro" id="IPR019198">
    <property type="entry name" value="Beta_propeller_containing"/>
</dbReference>
<evidence type="ECO:0000256" key="1">
    <source>
        <dbReference type="SAM" id="MobiDB-lite"/>
    </source>
</evidence>
<protein>
    <recommendedName>
        <fullName evidence="4">Secreted protein containing C-terminal beta-propeller domain</fullName>
    </recommendedName>
</protein>
<accession>A0A1Q2L2T0</accession>
<evidence type="ECO:0008006" key="4">
    <source>
        <dbReference type="Google" id="ProtNLM"/>
    </source>
</evidence>
<proteinExistence type="predicted"/>
<reference evidence="2 3" key="1">
    <citation type="submission" date="2017-02" db="EMBL/GenBank/DDBJ databases">
        <title>The complete genomic sequence of a novel cold adapted crude oil-degrading bacterium Planococcus qaidamina Y42.</title>
        <authorList>
            <person name="Yang R."/>
        </authorList>
    </citation>
    <scope>NUCLEOTIDE SEQUENCE [LARGE SCALE GENOMIC DNA]</scope>
    <source>
        <strain evidence="2 3">Y42</strain>
    </source>
</reference>
<sequence length="707" mass="77020">MSKRAGWLIVAAVMAVLGIGFALMTDKVSVSASSVALEEAGLRVNFSAPLSSDAIEQGELVVRDAAGEELEVEMVLRENGRTLEITSLPEGEYTLHISSQALEGSFFKTLAMDEIPFVIQEEVQTLSKEEEVQAYFDRLMKLMESRERYGAFSTDEGVAESAAAGTEETSNSHSTTNIQEPGVDEADLVKTDGEFIYAVSGERVVITDVRNPADILKAATLEFGEEVFPETLLLSEETLVIFGSRYTPPPAGEMHDILPQTGMTSVFLYDVSNPAAPELVREFGTEGHLNSARLADGALYYVTTVSPMIWPSAPEDKGELRPFIYDSGAGGAQTLLPYEQISILPGTLEGTYSIISAIDLGAPSENELEVTGFLGASEQLYMTEDTLYLTASAYMPPEQPAEEAEVVVWAPQAANTVIFKFLLNGTDVEFTASAEVPGTLLNQFSLDEQDGYLRVATTEGGWWAGAEPSRNHLFVLDEQLETAGSLQNLGEGERIYSVRFMEDKAYMVTFKETDPLFVIDLADPASPEVLGLLKIPGFSNYLHPLGEDHLIGFGSETYLEPVKEGEPVVVTGGMKISLFDITDVTVPIEEDTEVIGGRGTYSSLQYDHKALFEEPERSLYGFPVTIYEESGPGRLELKAEGAMIYRITEEGIGLAADLTEEAEGLYQDPAEAVQRIIYSGDALYTIGYNSIAGYNLGSFELTDQLNY</sequence>
<feature type="region of interest" description="Disordered" evidence="1">
    <location>
        <begin position="153"/>
        <end position="179"/>
    </location>
</feature>
<dbReference type="OrthoDB" id="9778998at2"/>
<keyword evidence="3" id="KW-1185">Reference proteome</keyword>
<dbReference type="KEGG" id="pmar:B0X71_15555"/>
<dbReference type="Proteomes" id="UP000188184">
    <property type="component" value="Chromosome"/>
</dbReference>
<dbReference type="RefSeq" id="WP_077590269.1">
    <property type="nucleotide sequence ID" value="NZ_CP019640.1"/>
</dbReference>
<name>A0A1Q2L2T0_9BACL</name>
<dbReference type="AlphaFoldDB" id="A0A1Q2L2T0"/>
<dbReference type="EMBL" id="CP019640">
    <property type="protein sequence ID" value="AQQ54377.1"/>
    <property type="molecule type" value="Genomic_DNA"/>
</dbReference>